<dbReference type="InterPro" id="IPR045851">
    <property type="entry name" value="AMP-bd_C_sf"/>
</dbReference>
<evidence type="ECO:0000313" key="5">
    <source>
        <dbReference type="Proteomes" id="UP001239795"/>
    </source>
</evidence>
<dbReference type="PROSITE" id="PS00463">
    <property type="entry name" value="ZN2_CY6_FUNGAL_1"/>
    <property type="match status" value="1"/>
</dbReference>
<dbReference type="PROSITE" id="PS50048">
    <property type="entry name" value="ZN2_CY6_FUNGAL_2"/>
    <property type="match status" value="1"/>
</dbReference>
<dbReference type="GO" id="GO:0000981">
    <property type="term" value="F:DNA-binding transcription factor activity, RNA polymerase II-specific"/>
    <property type="evidence" value="ECO:0007669"/>
    <property type="project" value="InterPro"/>
</dbReference>
<dbReference type="CDD" id="cd00067">
    <property type="entry name" value="GAL4"/>
    <property type="match status" value="1"/>
</dbReference>
<keyword evidence="1" id="KW-0539">Nucleus</keyword>
<dbReference type="PROSITE" id="PS00455">
    <property type="entry name" value="AMP_BINDING"/>
    <property type="match status" value="1"/>
</dbReference>
<feature type="compositionally biased region" description="Low complexity" evidence="2">
    <location>
        <begin position="512"/>
        <end position="524"/>
    </location>
</feature>
<dbReference type="SUPFAM" id="SSF57701">
    <property type="entry name" value="Zn2/Cys6 DNA-binding domain"/>
    <property type="match status" value="1"/>
</dbReference>
<dbReference type="InterPro" id="IPR036864">
    <property type="entry name" value="Zn2-C6_fun-type_DNA-bd_sf"/>
</dbReference>
<comment type="caution">
    <text evidence="4">The sequence shown here is derived from an EMBL/GenBank/DDBJ whole genome shotgun (WGS) entry which is preliminary data.</text>
</comment>
<dbReference type="AlphaFoldDB" id="A0AAI9UAX3"/>
<dbReference type="SUPFAM" id="SSF56801">
    <property type="entry name" value="Acetyl-CoA synthetase-like"/>
    <property type="match status" value="1"/>
</dbReference>
<dbReference type="Gene3D" id="3.30.300.30">
    <property type="match status" value="1"/>
</dbReference>
<dbReference type="Gene3D" id="4.10.240.10">
    <property type="entry name" value="Zn(2)-C6 fungal-type DNA-binding domain"/>
    <property type="match status" value="1"/>
</dbReference>
<evidence type="ECO:0000259" key="3">
    <source>
        <dbReference type="PROSITE" id="PS50048"/>
    </source>
</evidence>
<evidence type="ECO:0000256" key="1">
    <source>
        <dbReference type="ARBA" id="ARBA00023242"/>
    </source>
</evidence>
<name>A0AAI9UAX3_9PEZI</name>
<dbReference type="InterPro" id="IPR001138">
    <property type="entry name" value="Zn2Cys6_DnaBD"/>
</dbReference>
<dbReference type="Proteomes" id="UP001239795">
    <property type="component" value="Unassembled WGS sequence"/>
</dbReference>
<dbReference type="NCBIfam" id="TIGR01217">
    <property type="entry name" value="ac_ac_CoA_syn"/>
    <property type="match status" value="1"/>
</dbReference>
<dbReference type="GO" id="GO:0006629">
    <property type="term" value="P:lipid metabolic process"/>
    <property type="evidence" value="ECO:0007669"/>
    <property type="project" value="InterPro"/>
</dbReference>
<organism evidence="4 5">
    <name type="scientific">Colletotrichum melonis</name>
    <dbReference type="NCBI Taxonomy" id="1209925"/>
    <lineage>
        <taxon>Eukaryota</taxon>
        <taxon>Fungi</taxon>
        <taxon>Dikarya</taxon>
        <taxon>Ascomycota</taxon>
        <taxon>Pezizomycotina</taxon>
        <taxon>Sordariomycetes</taxon>
        <taxon>Hypocreomycetidae</taxon>
        <taxon>Glomerellales</taxon>
        <taxon>Glomerellaceae</taxon>
        <taxon>Colletotrichum</taxon>
        <taxon>Colletotrichum acutatum species complex</taxon>
    </lineage>
</organism>
<feature type="domain" description="Zn(2)-C6 fungal-type" evidence="3">
    <location>
        <begin position="11"/>
        <end position="41"/>
    </location>
</feature>
<dbReference type="InterPro" id="IPR020845">
    <property type="entry name" value="AMP-binding_CS"/>
</dbReference>
<dbReference type="SMART" id="SM00066">
    <property type="entry name" value="GAL4"/>
    <property type="match status" value="1"/>
</dbReference>
<proteinExistence type="predicted"/>
<dbReference type="Pfam" id="PF00501">
    <property type="entry name" value="AMP-binding"/>
    <property type="match status" value="1"/>
</dbReference>
<dbReference type="InterPro" id="IPR021858">
    <property type="entry name" value="Fun_TF"/>
</dbReference>
<sequence length="1246" mass="137595">MAGNGTRSRTGCLDCRRRKRRCDEGKPKCASCRRHGVVCVYVKSSQSSPSKFLLSVASGHFIAPLESPASDSFVNLRSDELALVCQQYADGPRGVLPSSQEQLIPALSWLPKSSTLPGGRESMMVQYYFEVISNSRVYVPSERNLFRTCVMPILLSSSGPLFSTVLALSAAEMVRRTPQDGVDYAGAAIRYKINALTQLQSKLNTALEAEENLLTCVLQASLEIAEGSRPSWLRHLRGALAIMDNHGDWITPECAALALQYFRFRYILMKTTGCKAPHHDGQTDDCDEAIQRLERLLPGQGTFQTIDPQIGCSMELVRLISMVSAGAQKDGGYTEEGSRLERRIRELDFSAESMHDDYLVKSAECFRFAALIYLQLIVYGATVRTRAIPHLLQTLLGHLGEVIVEDQPRRSFPMWPLFIAGCVSSSDAHRKAVLDLFNLLDSKWPISNISTVKRVVWTIWQTRDFDGGGATSTDQDWQEIIDSADPPTPHSRTRGKPNVGEPRQVPQPPPDSSHSSPSPLVSTSHLHFNTRKGTNIMDTHEIPRKLWEHPDPKSTQMYQYLQSVNSNFNLQLKTFNDLHNWTVANRATFYGHLFDYANLIHEGRPTSVVDESLTIDAIPKWFPGVRLNWAENLLFTRGSSDAADHHGTEGKEDDKVAVTEIREGNRGDVRNLTWGELRRDAGRLAAALKARGVKEGDRVVLVGANSIETLLVFVATTWLGGIFSSSSTDMGVKGILQRTTQVDPKFIFFDDATVYNGKTADLRDKMAEVVSGMGSCPSFSGLVSIPRFSKPYDVSSIPKTETWSKFLGSSTSAAPSFTRIPFHAPFLIYYSSGTTGIPKAIVHTVGGVMLNSFKEGRLHESMSPESVTLQYTTTGWIMYLANVAALLSGARVVMYDGSPFVPDLKSFIRILGEQRVTKLGISPRWMFEVAKNKISPREVTDLSSLKIVTSTGMVLSDQLFEWFYDAGFPKQVHLANISGGTDIAGCFGMENPLDPVYVGGTQGPSLGVPIAIYEAQLPDGPGEAVPNGTPGELVATAAFPNIPCFLWGDSAPPKLSPSSPNFASAAPGSKYHSAYFARFDNVWAHGDFCSIHPKTGNISFLGRADGVLNPSGVRFGSAEIYAVIERNFSNKVVDSLCVGQRRPTDNDESVILFLMMREGEKFDRQLVAEVKDKIQRELTKRHVPKYIFQTPEIPTTVNLKKVELPVKQIVSGRTIKPSGTLLNPQSLDFYYQFAKIEELLAGKEKL</sequence>
<evidence type="ECO:0000313" key="4">
    <source>
        <dbReference type="EMBL" id="KAK1453652.1"/>
    </source>
</evidence>
<accession>A0AAI9UAX3</accession>
<feature type="region of interest" description="Disordered" evidence="2">
    <location>
        <begin position="480"/>
        <end position="525"/>
    </location>
</feature>
<dbReference type="PANTHER" id="PTHR42921">
    <property type="entry name" value="ACETOACETYL-COA SYNTHETASE"/>
    <property type="match status" value="1"/>
</dbReference>
<dbReference type="InterPro" id="IPR042099">
    <property type="entry name" value="ANL_N_sf"/>
</dbReference>
<dbReference type="InterPro" id="IPR005914">
    <property type="entry name" value="Acac_CoA_synth"/>
</dbReference>
<keyword evidence="4" id="KW-0436">Ligase</keyword>
<reference evidence="4 5" key="1">
    <citation type="submission" date="2016-10" db="EMBL/GenBank/DDBJ databases">
        <title>The genome sequence of Colletotrichum fioriniae PJ7.</title>
        <authorList>
            <person name="Baroncelli R."/>
        </authorList>
    </citation>
    <scope>NUCLEOTIDE SEQUENCE [LARGE SCALE GENOMIC DNA]</scope>
    <source>
        <strain evidence="4">Col 31</strain>
    </source>
</reference>
<gene>
    <name evidence="4" type="ORF">CMEL01_05311</name>
</gene>
<dbReference type="Gene3D" id="3.40.50.12780">
    <property type="entry name" value="N-terminal domain of ligase-like"/>
    <property type="match status" value="1"/>
</dbReference>
<dbReference type="EMBL" id="MLGG01000035">
    <property type="protein sequence ID" value="KAK1453652.1"/>
    <property type="molecule type" value="Genomic_DNA"/>
</dbReference>
<evidence type="ECO:0000256" key="2">
    <source>
        <dbReference type="SAM" id="MobiDB-lite"/>
    </source>
</evidence>
<protein>
    <submittedName>
        <fullName evidence="4">Acetoacetate-CoA ligase</fullName>
    </submittedName>
</protein>
<keyword evidence="5" id="KW-1185">Reference proteome</keyword>
<dbReference type="Pfam" id="PF00172">
    <property type="entry name" value="Zn_clus"/>
    <property type="match status" value="1"/>
</dbReference>
<dbReference type="GO" id="GO:0008270">
    <property type="term" value="F:zinc ion binding"/>
    <property type="evidence" value="ECO:0007669"/>
    <property type="project" value="InterPro"/>
</dbReference>
<dbReference type="PANTHER" id="PTHR42921:SF4">
    <property type="entry name" value="ACETOACETYL-COA SYNTHASE (AFU_ORTHOLOGUE AFUA_8G04770)"/>
    <property type="match status" value="1"/>
</dbReference>
<dbReference type="Pfam" id="PF11951">
    <property type="entry name" value="Fungal_trans_2"/>
    <property type="match status" value="1"/>
</dbReference>
<dbReference type="InterPro" id="IPR000873">
    <property type="entry name" value="AMP-dep_synth/lig_dom"/>
</dbReference>
<dbReference type="GO" id="GO:0030729">
    <property type="term" value="F:acetoacetate-CoA ligase activity"/>
    <property type="evidence" value="ECO:0007669"/>
    <property type="project" value="InterPro"/>
</dbReference>